<keyword evidence="4 6" id="KW-0067">ATP-binding</keyword>
<evidence type="ECO:0000313" key="7">
    <source>
        <dbReference type="Proteomes" id="UP000437131"/>
    </source>
</evidence>
<reference evidence="6 7" key="1">
    <citation type="submission" date="2019-11" db="EMBL/GenBank/DDBJ databases">
        <title>Isolation of a new High Light Tolerant Cyanobacteria.</title>
        <authorList>
            <person name="Dobson Z."/>
            <person name="Vaughn N."/>
            <person name="Vaughn M."/>
            <person name="Fromme P."/>
            <person name="Mazor Y."/>
        </authorList>
    </citation>
    <scope>NUCLEOTIDE SEQUENCE [LARGE SCALE GENOMIC DNA]</scope>
    <source>
        <strain evidence="6 7">0216</strain>
    </source>
</reference>
<sequence>MLEINQLTKFYESKKVLDSLNLNINKGEICGLLGANGAGKTTTINIICGLLNYEKGSIFINGQKLSKKSKYYLGVSPQENLLYSHLTCVENLAFFGKLYGLKGTKLKSSIYECLKAVNLLDKKDDTVSALSGGMQRKLNIAIALVHHPLLLILDEPTTGLDIKARYDIWQLILRLKQEGMTILLTTHLLDEAEKLCDRLCIIKQGKIVKEGSLNDLKNILPAKELIFIKCEQEEKLIEIAKKQGFNYRYYQGEIAILSEEILELSTIIDIFSEIYLTSVTKVNINLQHIYLEIINNE</sequence>
<evidence type="ECO:0000256" key="4">
    <source>
        <dbReference type="ARBA" id="ARBA00022840"/>
    </source>
</evidence>
<dbReference type="PANTHER" id="PTHR42711">
    <property type="entry name" value="ABC TRANSPORTER ATP-BINDING PROTEIN"/>
    <property type="match status" value="1"/>
</dbReference>
<comment type="similarity">
    <text evidence="1">Belongs to the ABC transporter superfamily.</text>
</comment>
<dbReference type="PANTHER" id="PTHR42711:SF5">
    <property type="entry name" value="ABC TRANSPORTER ATP-BINDING PROTEIN NATA"/>
    <property type="match status" value="1"/>
</dbReference>
<dbReference type="AlphaFoldDB" id="A0A844GMV2"/>
<dbReference type="SUPFAM" id="SSF52540">
    <property type="entry name" value="P-loop containing nucleoside triphosphate hydrolases"/>
    <property type="match status" value="1"/>
</dbReference>
<dbReference type="Gene3D" id="3.40.50.300">
    <property type="entry name" value="P-loop containing nucleotide triphosphate hydrolases"/>
    <property type="match status" value="1"/>
</dbReference>
<dbReference type="Pfam" id="PF00005">
    <property type="entry name" value="ABC_tran"/>
    <property type="match status" value="1"/>
</dbReference>
<dbReference type="RefSeq" id="WP_155082772.1">
    <property type="nucleotide sequence ID" value="NZ_WMIA01000002.1"/>
</dbReference>
<dbReference type="GO" id="GO:0016887">
    <property type="term" value="F:ATP hydrolysis activity"/>
    <property type="evidence" value="ECO:0007669"/>
    <property type="project" value="InterPro"/>
</dbReference>
<dbReference type="InterPro" id="IPR017871">
    <property type="entry name" value="ABC_transporter-like_CS"/>
</dbReference>
<dbReference type="EMBL" id="WMIA01000002">
    <property type="protein sequence ID" value="MTF37924.1"/>
    <property type="molecule type" value="Genomic_DNA"/>
</dbReference>
<gene>
    <name evidence="6" type="ORF">GGC33_03155</name>
</gene>
<keyword evidence="3" id="KW-0547">Nucleotide-binding</keyword>
<evidence type="ECO:0000256" key="1">
    <source>
        <dbReference type="ARBA" id="ARBA00005417"/>
    </source>
</evidence>
<comment type="caution">
    <text evidence="6">The sequence shown here is derived from an EMBL/GenBank/DDBJ whole genome shotgun (WGS) entry which is preliminary data.</text>
</comment>
<accession>A0A844GMV2</accession>
<dbReference type="PROSITE" id="PS00211">
    <property type="entry name" value="ABC_TRANSPORTER_1"/>
    <property type="match status" value="1"/>
</dbReference>
<evidence type="ECO:0000256" key="3">
    <source>
        <dbReference type="ARBA" id="ARBA00022741"/>
    </source>
</evidence>
<dbReference type="InterPro" id="IPR027417">
    <property type="entry name" value="P-loop_NTPase"/>
</dbReference>
<dbReference type="Proteomes" id="UP000437131">
    <property type="component" value="Unassembled WGS sequence"/>
</dbReference>
<dbReference type="InterPro" id="IPR003593">
    <property type="entry name" value="AAA+_ATPase"/>
</dbReference>
<proteinExistence type="inferred from homology"/>
<dbReference type="InterPro" id="IPR050763">
    <property type="entry name" value="ABC_transporter_ATP-binding"/>
</dbReference>
<dbReference type="PROSITE" id="PS50893">
    <property type="entry name" value="ABC_TRANSPORTER_2"/>
    <property type="match status" value="1"/>
</dbReference>
<evidence type="ECO:0000313" key="6">
    <source>
        <dbReference type="EMBL" id="MTF37924.1"/>
    </source>
</evidence>
<protein>
    <submittedName>
        <fullName evidence="6">ATP-binding cassette domain-containing protein</fullName>
    </submittedName>
</protein>
<keyword evidence="2" id="KW-0813">Transport</keyword>
<feature type="domain" description="ABC transporter" evidence="5">
    <location>
        <begin position="2"/>
        <end position="229"/>
    </location>
</feature>
<dbReference type="SMART" id="SM00382">
    <property type="entry name" value="AAA"/>
    <property type="match status" value="1"/>
</dbReference>
<organism evidence="6 7">
    <name type="scientific">Cyanobacterium aponinum 0216</name>
    <dbReference type="NCBI Taxonomy" id="2676140"/>
    <lineage>
        <taxon>Bacteria</taxon>
        <taxon>Bacillati</taxon>
        <taxon>Cyanobacteriota</taxon>
        <taxon>Cyanophyceae</taxon>
        <taxon>Oscillatoriophycideae</taxon>
        <taxon>Chroococcales</taxon>
        <taxon>Geminocystaceae</taxon>
        <taxon>Cyanobacterium</taxon>
    </lineage>
</organism>
<evidence type="ECO:0000256" key="2">
    <source>
        <dbReference type="ARBA" id="ARBA00022448"/>
    </source>
</evidence>
<dbReference type="InterPro" id="IPR003439">
    <property type="entry name" value="ABC_transporter-like_ATP-bd"/>
</dbReference>
<dbReference type="GO" id="GO:0005524">
    <property type="term" value="F:ATP binding"/>
    <property type="evidence" value="ECO:0007669"/>
    <property type="project" value="UniProtKB-KW"/>
</dbReference>
<name>A0A844GMV2_9CHRO</name>
<evidence type="ECO:0000259" key="5">
    <source>
        <dbReference type="PROSITE" id="PS50893"/>
    </source>
</evidence>